<dbReference type="InterPro" id="IPR023214">
    <property type="entry name" value="HAD_sf"/>
</dbReference>
<dbReference type="Proteomes" id="UP000004095">
    <property type="component" value="Unassembled WGS sequence"/>
</dbReference>
<dbReference type="RefSeq" id="WP_002692582.1">
    <property type="nucleotide sequence ID" value="NZ_AAWS01000001.1"/>
</dbReference>
<dbReference type="Gene3D" id="3.40.50.1000">
    <property type="entry name" value="HAD superfamily/HAD-like"/>
    <property type="match status" value="1"/>
</dbReference>
<evidence type="ECO:0000256" key="4">
    <source>
        <dbReference type="ARBA" id="ARBA00013078"/>
    </source>
</evidence>
<comment type="similarity">
    <text evidence="3">Belongs to the HAD-like hydrolase superfamily. CbbY/CbbZ/Gph/YieH family.</text>
</comment>
<dbReference type="SFLD" id="SFLDS00003">
    <property type="entry name" value="Haloacid_Dehalogenase"/>
    <property type="match status" value="1"/>
</dbReference>
<evidence type="ECO:0000256" key="2">
    <source>
        <dbReference type="ARBA" id="ARBA00004818"/>
    </source>
</evidence>
<dbReference type="Gene3D" id="1.10.150.240">
    <property type="entry name" value="Putative phosphatase, domain 2"/>
    <property type="match status" value="1"/>
</dbReference>
<dbReference type="SUPFAM" id="SSF56784">
    <property type="entry name" value="HAD-like"/>
    <property type="match status" value="1"/>
</dbReference>
<dbReference type="InterPro" id="IPR041492">
    <property type="entry name" value="HAD_2"/>
</dbReference>
<keyword evidence="5" id="KW-0378">Hydrolase</keyword>
<dbReference type="Pfam" id="PF13419">
    <property type="entry name" value="HAD_2"/>
    <property type="match status" value="1"/>
</dbReference>
<dbReference type="PANTHER" id="PTHR43434:SF1">
    <property type="entry name" value="PHOSPHOGLYCOLATE PHOSPHATASE"/>
    <property type="match status" value="1"/>
</dbReference>
<dbReference type="SFLD" id="SFLDG01129">
    <property type="entry name" value="C1.5:_HAD__Beta-PGM__Phosphata"/>
    <property type="match status" value="1"/>
</dbReference>
<comment type="caution">
    <text evidence="5">The sequence shown here is derived from an EMBL/GenBank/DDBJ whole genome shotgun (WGS) entry which is preliminary data.</text>
</comment>
<name>A1ZC43_MICM2</name>
<dbReference type="PANTHER" id="PTHR43434">
    <property type="entry name" value="PHOSPHOGLYCOLATE PHOSPHATASE"/>
    <property type="match status" value="1"/>
</dbReference>
<reference evidence="5 6" key="1">
    <citation type="submission" date="2007-01" db="EMBL/GenBank/DDBJ databases">
        <authorList>
            <person name="Haygood M."/>
            <person name="Podell S."/>
            <person name="Anderson C."/>
            <person name="Hopkinson B."/>
            <person name="Roe K."/>
            <person name="Barbeau K."/>
            <person name="Gaasterland T."/>
            <person name="Ferriera S."/>
            <person name="Johnson J."/>
            <person name="Kravitz S."/>
            <person name="Beeson K."/>
            <person name="Sutton G."/>
            <person name="Rogers Y.-H."/>
            <person name="Friedman R."/>
            <person name="Frazier M."/>
            <person name="Venter J.C."/>
        </authorList>
    </citation>
    <scope>NUCLEOTIDE SEQUENCE [LARGE SCALE GENOMIC DNA]</scope>
    <source>
        <strain evidence="5 6">ATCC 23134</strain>
    </source>
</reference>
<sequence length="224" mass="24702">MNIKAIIFDLDGTLVNSVRDYADTANDVLNSYDFPTHTLQDYQRFLGNGLVDFVQSILPACYEPGSRVFEKCLEQFRRTYTANCCNYTTLYTGIVDLLDELSSANVPLSLLTNKPHEMTLKVAQAYLDRWKFFHLMGYQGLFPQKPAPNAALHIAQSIGIAPDSIALVGDTPADMHTARNAGMYGVGVAWGFRSVEELQEAGASKIVTEPKQIIDLVTNACVVG</sequence>
<dbReference type="PROSITE" id="PS01228">
    <property type="entry name" value="COF_1"/>
    <property type="match status" value="1"/>
</dbReference>
<dbReference type="OrthoDB" id="9807630at2"/>
<gene>
    <name evidence="5" type="ORF">M23134_01874</name>
</gene>
<organism evidence="5 6">
    <name type="scientific">Microscilla marina ATCC 23134</name>
    <dbReference type="NCBI Taxonomy" id="313606"/>
    <lineage>
        <taxon>Bacteria</taxon>
        <taxon>Pseudomonadati</taxon>
        <taxon>Bacteroidota</taxon>
        <taxon>Cytophagia</taxon>
        <taxon>Cytophagales</taxon>
        <taxon>Microscillaceae</taxon>
        <taxon>Microscilla</taxon>
    </lineage>
</organism>
<evidence type="ECO:0000313" key="6">
    <source>
        <dbReference type="Proteomes" id="UP000004095"/>
    </source>
</evidence>
<dbReference type="GO" id="GO:0005829">
    <property type="term" value="C:cytosol"/>
    <property type="evidence" value="ECO:0007669"/>
    <property type="project" value="TreeGrafter"/>
</dbReference>
<comment type="catalytic activity">
    <reaction evidence="1">
        <text>2-phosphoglycolate + H2O = glycolate + phosphate</text>
        <dbReference type="Rhea" id="RHEA:14369"/>
        <dbReference type="ChEBI" id="CHEBI:15377"/>
        <dbReference type="ChEBI" id="CHEBI:29805"/>
        <dbReference type="ChEBI" id="CHEBI:43474"/>
        <dbReference type="ChEBI" id="CHEBI:58033"/>
        <dbReference type="EC" id="3.1.3.18"/>
    </reaction>
</comment>
<evidence type="ECO:0000313" key="5">
    <source>
        <dbReference type="EMBL" id="EAY31845.1"/>
    </source>
</evidence>
<dbReference type="NCBIfam" id="TIGR01549">
    <property type="entry name" value="HAD-SF-IA-v1"/>
    <property type="match status" value="1"/>
</dbReference>
<dbReference type="InterPro" id="IPR006439">
    <property type="entry name" value="HAD-SF_hydro_IA"/>
</dbReference>
<evidence type="ECO:0000256" key="3">
    <source>
        <dbReference type="ARBA" id="ARBA00006171"/>
    </source>
</evidence>
<accession>A1ZC43</accession>
<dbReference type="EC" id="3.1.3.18" evidence="4"/>
<dbReference type="GO" id="GO:0008967">
    <property type="term" value="F:phosphoglycolate phosphatase activity"/>
    <property type="evidence" value="ECO:0007669"/>
    <property type="project" value="UniProtKB-EC"/>
</dbReference>
<dbReference type="EMBL" id="AAWS01000001">
    <property type="protein sequence ID" value="EAY31845.1"/>
    <property type="molecule type" value="Genomic_DNA"/>
</dbReference>
<dbReference type="InterPro" id="IPR036412">
    <property type="entry name" value="HAD-like_sf"/>
</dbReference>
<comment type="pathway">
    <text evidence="2">Organic acid metabolism; glycolate biosynthesis; glycolate from 2-phosphoglycolate: step 1/1.</text>
</comment>
<dbReference type="AlphaFoldDB" id="A1ZC43"/>
<dbReference type="SFLD" id="SFLDG01135">
    <property type="entry name" value="C1.5.6:_HAD__Beta-PGM__Phospha"/>
    <property type="match status" value="1"/>
</dbReference>
<dbReference type="eggNOG" id="COG0546">
    <property type="taxonomic scope" value="Bacteria"/>
</dbReference>
<dbReference type="GO" id="GO:0006281">
    <property type="term" value="P:DNA repair"/>
    <property type="evidence" value="ECO:0007669"/>
    <property type="project" value="TreeGrafter"/>
</dbReference>
<proteinExistence type="inferred from homology"/>
<keyword evidence="6" id="KW-1185">Reference proteome</keyword>
<evidence type="ECO:0000256" key="1">
    <source>
        <dbReference type="ARBA" id="ARBA00000830"/>
    </source>
</evidence>
<dbReference type="InterPro" id="IPR050155">
    <property type="entry name" value="HAD-like_hydrolase_sf"/>
</dbReference>
<dbReference type="InterPro" id="IPR023198">
    <property type="entry name" value="PGP-like_dom2"/>
</dbReference>
<protein>
    <recommendedName>
        <fullName evidence="4">phosphoglycolate phosphatase</fullName>
        <ecNumber evidence="4">3.1.3.18</ecNumber>
    </recommendedName>
</protein>